<dbReference type="Proteomes" id="UP000323671">
    <property type="component" value="Chromosome"/>
</dbReference>
<evidence type="ECO:0000313" key="3">
    <source>
        <dbReference type="EMBL" id="QEL66356.1"/>
    </source>
</evidence>
<sequence>MSVAGNAGLVAPSGALSIVHTESSTGWGGQENRTLNECLGMRARGHRVTVVAQPGARLLERAAQAGFATAAVRMRKSFDLPAVFHLAKVLREVRADVVNTHSSRDTTLAGLAARLPLAYPGRRPRVVRTRHLILPITSTFTYARLPDQVVAVSHAVRNYLLSKGIAGDQVTTVPTGVDFTRFDPGQTTAADLRGELGLPADAVLVGTVAILRKKKGHHVLLEAAARLRDDPRGAQVRFVFAGDGPQTDNLKARIAELHLQDRIFLLGLRRDIPAVMAGLDLFVLPTLEEALGTSYIEAQAMGLPVIGTRVGGVPETMREGETGLLVPAEDAPALAEAIATLASDGQRRHTMGEAGSRFVRETYCLERMVDGMEALYRRLLVA</sequence>
<evidence type="ECO:0000259" key="1">
    <source>
        <dbReference type="Pfam" id="PF00534"/>
    </source>
</evidence>
<evidence type="ECO:0000259" key="2">
    <source>
        <dbReference type="Pfam" id="PF13439"/>
    </source>
</evidence>
<dbReference type="GO" id="GO:0016757">
    <property type="term" value="F:glycosyltransferase activity"/>
    <property type="evidence" value="ECO:0007669"/>
    <property type="project" value="InterPro"/>
</dbReference>
<organism evidence="3 4">
    <name type="scientific">Oryzomicrobium terrae</name>
    <dbReference type="NCBI Taxonomy" id="1735038"/>
    <lineage>
        <taxon>Bacteria</taxon>
        <taxon>Pseudomonadati</taxon>
        <taxon>Pseudomonadota</taxon>
        <taxon>Betaproteobacteria</taxon>
        <taxon>Rhodocyclales</taxon>
        <taxon>Rhodocyclaceae</taxon>
        <taxon>Oryzomicrobium</taxon>
    </lineage>
</organism>
<keyword evidence="4" id="KW-1185">Reference proteome</keyword>
<dbReference type="PANTHER" id="PTHR12526:SF638">
    <property type="entry name" value="SPORE COAT PROTEIN SA"/>
    <property type="match status" value="1"/>
</dbReference>
<feature type="domain" description="Glycosyl transferase family 1" evidence="1">
    <location>
        <begin position="193"/>
        <end position="356"/>
    </location>
</feature>
<protein>
    <submittedName>
        <fullName evidence="3">Glycosyltransferase family protein</fullName>
    </submittedName>
</protein>
<dbReference type="InterPro" id="IPR028098">
    <property type="entry name" value="Glyco_trans_4-like_N"/>
</dbReference>
<name>A0A5C1EBW8_9RHOO</name>
<evidence type="ECO:0000313" key="4">
    <source>
        <dbReference type="Proteomes" id="UP000323671"/>
    </source>
</evidence>
<accession>A0A5C1EBW8</accession>
<proteinExistence type="predicted"/>
<dbReference type="PANTHER" id="PTHR12526">
    <property type="entry name" value="GLYCOSYLTRANSFERASE"/>
    <property type="match status" value="1"/>
</dbReference>
<dbReference type="AlphaFoldDB" id="A0A5C1EBW8"/>
<dbReference type="EMBL" id="CP022579">
    <property type="protein sequence ID" value="QEL66356.1"/>
    <property type="molecule type" value="Genomic_DNA"/>
</dbReference>
<keyword evidence="3" id="KW-0808">Transferase</keyword>
<dbReference type="CDD" id="cd03801">
    <property type="entry name" value="GT4_PimA-like"/>
    <property type="match status" value="1"/>
</dbReference>
<feature type="domain" description="Glycosyltransferase subfamily 4-like N-terminal" evidence="2">
    <location>
        <begin position="27"/>
        <end position="180"/>
    </location>
</feature>
<dbReference type="InterPro" id="IPR001296">
    <property type="entry name" value="Glyco_trans_1"/>
</dbReference>
<dbReference type="SUPFAM" id="SSF53756">
    <property type="entry name" value="UDP-Glycosyltransferase/glycogen phosphorylase"/>
    <property type="match status" value="1"/>
</dbReference>
<reference evidence="3 4" key="1">
    <citation type="submission" date="2017-07" db="EMBL/GenBank/DDBJ databases">
        <title>Complete genome sequence of Oryzomicrobium terrae TPP412.</title>
        <authorList>
            <person name="Chiu L.-W."/>
            <person name="Lo K.-J."/>
            <person name="Tsai Y.-M."/>
            <person name="Lin S.-S."/>
            <person name="Kuo C.-H."/>
            <person name="Liu C.-T."/>
        </authorList>
    </citation>
    <scope>NUCLEOTIDE SEQUENCE [LARGE SCALE GENOMIC DNA]</scope>
    <source>
        <strain evidence="3 4">TPP412</strain>
    </source>
</reference>
<dbReference type="Gene3D" id="3.40.50.2000">
    <property type="entry name" value="Glycogen Phosphorylase B"/>
    <property type="match status" value="2"/>
</dbReference>
<gene>
    <name evidence="3" type="ORF">OTERR_28800</name>
</gene>
<dbReference type="KEGG" id="otr:OTERR_28800"/>
<dbReference type="Pfam" id="PF00534">
    <property type="entry name" value="Glycos_transf_1"/>
    <property type="match status" value="1"/>
</dbReference>
<dbReference type="Pfam" id="PF13439">
    <property type="entry name" value="Glyco_transf_4"/>
    <property type="match status" value="1"/>
</dbReference>